<organism evidence="1 2">
    <name type="scientific">Bradyrhizobium forestalis</name>
    <dbReference type="NCBI Taxonomy" id="1419263"/>
    <lineage>
        <taxon>Bacteria</taxon>
        <taxon>Pseudomonadati</taxon>
        <taxon>Pseudomonadota</taxon>
        <taxon>Alphaproteobacteria</taxon>
        <taxon>Hyphomicrobiales</taxon>
        <taxon>Nitrobacteraceae</taxon>
        <taxon>Bradyrhizobium</taxon>
    </lineage>
</organism>
<evidence type="ECO:0000313" key="1">
    <source>
        <dbReference type="EMBL" id="PJG55830.1"/>
    </source>
</evidence>
<dbReference type="Proteomes" id="UP000231194">
    <property type="component" value="Unassembled WGS sequence"/>
</dbReference>
<accession>A0A2M8RDD8</accession>
<keyword evidence="2" id="KW-1185">Reference proteome</keyword>
<sequence>MTDNNTNHDAIRRNPLLEAAQQEMVKFERKENEFRKKDREERAAELRLPLGEIKIH</sequence>
<dbReference type="EMBL" id="PGVG01000004">
    <property type="protein sequence ID" value="PJG55830.1"/>
    <property type="molecule type" value="Genomic_DNA"/>
</dbReference>
<proteinExistence type="predicted"/>
<evidence type="ECO:0000313" key="2">
    <source>
        <dbReference type="Proteomes" id="UP000231194"/>
    </source>
</evidence>
<name>A0A2M8RDD8_9BRAD</name>
<protein>
    <submittedName>
        <fullName evidence="1">Uncharacterized protein</fullName>
    </submittedName>
</protein>
<dbReference type="RefSeq" id="WP_167406673.1">
    <property type="nucleotide sequence ID" value="NZ_PGVG01000004.1"/>
</dbReference>
<comment type="caution">
    <text evidence="1">The sequence shown here is derived from an EMBL/GenBank/DDBJ whole genome shotgun (WGS) entry which is preliminary data.</text>
</comment>
<gene>
    <name evidence="1" type="ORF">CVM73_06665</name>
</gene>
<reference evidence="1 2" key="1">
    <citation type="submission" date="2017-11" db="EMBL/GenBank/DDBJ databases">
        <title>Bradyrhizobium forestalis sp. nov., an efficient nitrogen-fixing bacterium isolated from nodules of forest legume species in the Amazon.</title>
        <authorList>
            <person name="Costa E.M."/>
            <person name="Guimaraes A."/>
            <person name="Carvalho T.S."/>
            <person name="Rodrigues T.L."/>
            <person name="Ribeiro P.R.A."/>
            <person name="Lebbe L."/>
            <person name="Willems A."/>
            <person name="Moreira F.M.S."/>
        </authorList>
    </citation>
    <scope>NUCLEOTIDE SEQUENCE [LARGE SCALE GENOMIC DNA]</scope>
    <source>
        <strain evidence="1 2">INPA54B</strain>
    </source>
</reference>
<dbReference type="AlphaFoldDB" id="A0A2M8RDD8"/>